<evidence type="ECO:0000313" key="2">
    <source>
        <dbReference type="Proteomes" id="UP000230750"/>
    </source>
</evidence>
<comment type="caution">
    <text evidence="1">The sequence shown here is derived from an EMBL/GenBank/DDBJ whole genome shotgun (WGS) entry which is preliminary data.</text>
</comment>
<organism evidence="1 2">
    <name type="scientific">Stichopus japonicus</name>
    <name type="common">Sea cucumber</name>
    <dbReference type="NCBI Taxonomy" id="307972"/>
    <lineage>
        <taxon>Eukaryota</taxon>
        <taxon>Metazoa</taxon>
        <taxon>Echinodermata</taxon>
        <taxon>Eleutherozoa</taxon>
        <taxon>Echinozoa</taxon>
        <taxon>Holothuroidea</taxon>
        <taxon>Aspidochirotacea</taxon>
        <taxon>Aspidochirotida</taxon>
        <taxon>Stichopodidae</taxon>
        <taxon>Apostichopus</taxon>
    </lineage>
</organism>
<dbReference type="Proteomes" id="UP000230750">
    <property type="component" value="Unassembled WGS sequence"/>
</dbReference>
<protein>
    <submittedName>
        <fullName evidence="1">Uncharacterized protein</fullName>
    </submittedName>
</protein>
<evidence type="ECO:0000313" key="1">
    <source>
        <dbReference type="EMBL" id="PIK60745.1"/>
    </source>
</evidence>
<name>A0A2G8LKI6_STIJA</name>
<dbReference type="AlphaFoldDB" id="A0A2G8LKI6"/>
<gene>
    <name evidence="1" type="ORF">BSL78_02309</name>
</gene>
<sequence length="87" mass="9999">MKQLILQKPTFDDDLTVTTLIEKATKDNSVGTLRFLECQLPERITLSDNLRETCLNSKCEEATKLPERETVLTRENTNSEGKRCNRL</sequence>
<accession>A0A2G8LKI6</accession>
<dbReference type="EMBL" id="MRZV01000048">
    <property type="protein sequence ID" value="PIK60745.1"/>
    <property type="molecule type" value="Genomic_DNA"/>
</dbReference>
<proteinExistence type="predicted"/>
<reference evidence="1 2" key="1">
    <citation type="journal article" date="2017" name="PLoS Biol.">
        <title>The sea cucumber genome provides insights into morphological evolution and visceral regeneration.</title>
        <authorList>
            <person name="Zhang X."/>
            <person name="Sun L."/>
            <person name="Yuan J."/>
            <person name="Sun Y."/>
            <person name="Gao Y."/>
            <person name="Zhang L."/>
            <person name="Li S."/>
            <person name="Dai H."/>
            <person name="Hamel J.F."/>
            <person name="Liu C."/>
            <person name="Yu Y."/>
            <person name="Liu S."/>
            <person name="Lin W."/>
            <person name="Guo K."/>
            <person name="Jin S."/>
            <person name="Xu P."/>
            <person name="Storey K.B."/>
            <person name="Huan P."/>
            <person name="Zhang T."/>
            <person name="Zhou Y."/>
            <person name="Zhang J."/>
            <person name="Lin C."/>
            <person name="Li X."/>
            <person name="Xing L."/>
            <person name="Huo D."/>
            <person name="Sun M."/>
            <person name="Wang L."/>
            <person name="Mercier A."/>
            <person name="Li F."/>
            <person name="Yang H."/>
            <person name="Xiang J."/>
        </authorList>
    </citation>
    <scope>NUCLEOTIDE SEQUENCE [LARGE SCALE GENOMIC DNA]</scope>
    <source>
        <strain evidence="1">Shaxun</strain>
        <tissue evidence="1">Muscle</tissue>
    </source>
</reference>
<keyword evidence="2" id="KW-1185">Reference proteome</keyword>